<dbReference type="NCBIfam" id="TIGR00912">
    <property type="entry name" value="2A0309"/>
    <property type="match status" value="1"/>
</dbReference>
<sequence>MANIRQITAIQSSAVLASTIIGVGVLALPLFAVKAADAGAPLVTLLGMALGYIGLYLITLLGIRFPNQSIVQYSEDIIGRWLAWVGSVAMIAFFAVITALGAREFGEVVVTSVLKNTPLEVTVVVMLALATISSRVNVTTFAYIHNFYFPLLLGPGFLIVALSMKNADMINLQPVWGNDPSGMVPGILTVAALFQGSFVMTLVIPAMRRPDRALQASFWGIFIAGSLYVSIVVAAVGVFGSEEIKHLLWPTLELAKATTLPANVLERLDAAFLAVWVTAVFTTLLSTNYLTIRMTTELFRLKDHNLFATFLLPVIFVMALIPKNIFQMYAVIERVGRIGLAITIAYPGLLFVVALIRKKRGKRPNENAMEPAR</sequence>
<evidence type="ECO:0000256" key="1">
    <source>
        <dbReference type="ARBA" id="ARBA00004141"/>
    </source>
</evidence>
<dbReference type="RefSeq" id="WP_161742960.1">
    <property type="nucleotide sequence ID" value="NZ_JAAAMV010000004.1"/>
</dbReference>
<evidence type="ECO:0000313" key="9">
    <source>
        <dbReference type="EMBL" id="NBD24164.1"/>
    </source>
</evidence>
<keyword evidence="10" id="KW-1185">Reference proteome</keyword>
<dbReference type="EMBL" id="JAAAMV010000004">
    <property type="protein sequence ID" value="NBD24164.1"/>
    <property type="molecule type" value="Genomic_DNA"/>
</dbReference>
<dbReference type="InterPro" id="IPR004761">
    <property type="entry name" value="Spore_GerAB"/>
</dbReference>
<keyword evidence="3" id="KW-0813">Transport</keyword>
<name>A0ABW9XP42_9BACL</name>
<feature type="transmembrane region" description="Helical" evidence="8">
    <location>
        <begin position="338"/>
        <end position="356"/>
    </location>
</feature>
<feature type="transmembrane region" description="Helical" evidence="8">
    <location>
        <begin position="270"/>
        <end position="292"/>
    </location>
</feature>
<comment type="subcellular location">
    <subcellularLocation>
        <location evidence="1">Membrane</location>
        <topology evidence="1">Multi-pass membrane protein</topology>
    </subcellularLocation>
</comment>
<organism evidence="9 10">
    <name type="scientific">Paenibacillus glycinis</name>
    <dbReference type="NCBI Taxonomy" id="2697035"/>
    <lineage>
        <taxon>Bacteria</taxon>
        <taxon>Bacillati</taxon>
        <taxon>Bacillota</taxon>
        <taxon>Bacilli</taxon>
        <taxon>Bacillales</taxon>
        <taxon>Paenibacillaceae</taxon>
        <taxon>Paenibacillus</taxon>
    </lineage>
</organism>
<evidence type="ECO:0000256" key="5">
    <source>
        <dbReference type="ARBA" id="ARBA00022692"/>
    </source>
</evidence>
<feature type="transmembrane region" description="Helical" evidence="8">
    <location>
        <begin position="304"/>
        <end position="326"/>
    </location>
</feature>
<dbReference type="Proteomes" id="UP000665561">
    <property type="component" value="Unassembled WGS sequence"/>
</dbReference>
<feature type="transmembrane region" description="Helical" evidence="8">
    <location>
        <begin position="38"/>
        <end position="61"/>
    </location>
</feature>
<dbReference type="Pfam" id="PF03845">
    <property type="entry name" value="Spore_permease"/>
    <property type="match status" value="1"/>
</dbReference>
<dbReference type="PANTHER" id="PTHR34975:SF2">
    <property type="entry name" value="SPORE GERMINATION PROTEIN A2"/>
    <property type="match status" value="1"/>
</dbReference>
<evidence type="ECO:0000256" key="6">
    <source>
        <dbReference type="ARBA" id="ARBA00022989"/>
    </source>
</evidence>
<gene>
    <name evidence="9" type="ORF">GT019_09785</name>
</gene>
<evidence type="ECO:0000256" key="4">
    <source>
        <dbReference type="ARBA" id="ARBA00022544"/>
    </source>
</evidence>
<keyword evidence="7 8" id="KW-0472">Membrane</keyword>
<proteinExistence type="inferred from homology"/>
<feature type="transmembrane region" description="Helical" evidence="8">
    <location>
        <begin position="121"/>
        <end position="138"/>
    </location>
</feature>
<dbReference type="PANTHER" id="PTHR34975">
    <property type="entry name" value="SPORE GERMINATION PROTEIN A2"/>
    <property type="match status" value="1"/>
</dbReference>
<evidence type="ECO:0000256" key="2">
    <source>
        <dbReference type="ARBA" id="ARBA00007998"/>
    </source>
</evidence>
<feature type="transmembrane region" description="Helical" evidence="8">
    <location>
        <begin position="81"/>
        <end position="101"/>
    </location>
</feature>
<keyword evidence="6 8" id="KW-1133">Transmembrane helix</keyword>
<dbReference type="Gene3D" id="1.20.1740.10">
    <property type="entry name" value="Amino acid/polyamine transporter I"/>
    <property type="match status" value="1"/>
</dbReference>
<accession>A0ABW9XP42</accession>
<evidence type="ECO:0000256" key="7">
    <source>
        <dbReference type="ARBA" id="ARBA00023136"/>
    </source>
</evidence>
<feature type="transmembrane region" description="Helical" evidence="8">
    <location>
        <begin position="184"/>
        <end position="204"/>
    </location>
</feature>
<evidence type="ECO:0000313" key="10">
    <source>
        <dbReference type="Proteomes" id="UP000665561"/>
    </source>
</evidence>
<comment type="similarity">
    <text evidence="2">Belongs to the amino acid-polyamine-organocation (APC) superfamily. Spore germination protein (SGP) (TC 2.A.3.9) family.</text>
</comment>
<keyword evidence="5 8" id="KW-0812">Transmembrane</keyword>
<feature type="transmembrane region" description="Helical" evidence="8">
    <location>
        <begin position="12"/>
        <end position="32"/>
    </location>
</feature>
<keyword evidence="4" id="KW-0309">Germination</keyword>
<comment type="caution">
    <text evidence="9">The sequence shown here is derived from an EMBL/GenBank/DDBJ whole genome shotgun (WGS) entry which is preliminary data.</text>
</comment>
<feature type="transmembrane region" description="Helical" evidence="8">
    <location>
        <begin position="216"/>
        <end position="239"/>
    </location>
</feature>
<reference evidence="9 10" key="1">
    <citation type="submission" date="2020-01" db="EMBL/GenBank/DDBJ databases">
        <title>Paenibacillus soybeanensis sp. nov. isolated from the nodules of soybean (Glycine max(L.) Merr).</title>
        <authorList>
            <person name="Wang H."/>
        </authorList>
    </citation>
    <scope>NUCLEOTIDE SEQUENCE [LARGE SCALE GENOMIC DNA]</scope>
    <source>
        <strain evidence="9 10">T1</strain>
    </source>
</reference>
<evidence type="ECO:0000256" key="8">
    <source>
        <dbReference type="SAM" id="Phobius"/>
    </source>
</evidence>
<protein>
    <submittedName>
        <fullName evidence="9">Endospore germination permease</fullName>
    </submittedName>
</protein>
<feature type="transmembrane region" description="Helical" evidence="8">
    <location>
        <begin position="147"/>
        <end position="164"/>
    </location>
</feature>
<evidence type="ECO:0000256" key="3">
    <source>
        <dbReference type="ARBA" id="ARBA00022448"/>
    </source>
</evidence>